<evidence type="ECO:0000313" key="13">
    <source>
        <dbReference type="Proteomes" id="UP000677407"/>
    </source>
</evidence>
<dbReference type="InterPro" id="IPR020940">
    <property type="entry name" value="Thymidylate_synthase_AS"/>
</dbReference>
<protein>
    <recommendedName>
        <fullName evidence="5">Thymidylate synthase</fullName>
        <ecNumber evidence="4">2.1.1.45</ecNumber>
    </recommendedName>
</protein>
<keyword evidence="8" id="KW-0545">Nucleotide biosynthesis</keyword>
<evidence type="ECO:0000256" key="1">
    <source>
        <dbReference type="ARBA" id="ARBA00004992"/>
    </source>
</evidence>
<dbReference type="InterPro" id="IPR036926">
    <property type="entry name" value="Thymidate_synth/dCMP_Mease_sf"/>
</dbReference>
<dbReference type="NCBIfam" id="TIGR03284">
    <property type="entry name" value="thym_sym"/>
    <property type="match status" value="1"/>
</dbReference>
<sequence>MNSGENQYLEAIKLILDHGTVRRDRTGVGTKSIFGLHMRFDLRNQFPLLTTKKIFWRGVVEELLWFLRGCTDANELSNKGVKIWDGHGSRSYLDKVGLVDRPVGDLGPIYGFQWRHFGAKYAGSHIDYSGQGVDQLESIITTIKENPHDRRILMCAWNPADLALMALPPCHVLCQFYVCEGYLSCQMYQRSGDMGLGVPFNIASYSLLTYMVAQVTDLKPKEFILCLGDAHVYLNHVEGLKEQIKRCPRAPPKLKLNESITNIHDFHFSDLRLEEYYPHPQIKLEMVV</sequence>
<dbReference type="SUPFAM" id="SSF55831">
    <property type="entry name" value="Thymidylate synthase/dCMP hydroxymethylase"/>
    <property type="match status" value="1"/>
</dbReference>
<reference evidence="12" key="1">
    <citation type="submission" date="2017-11" db="EMBL/GenBank/DDBJ databases">
        <title>The distinct marsupial branch of gammaherpesviruses includes novel host-derived genes seldom found in other viruses.</title>
        <authorList>
            <person name="Vaz P.K."/>
        </authorList>
    </citation>
    <scope>NUCLEOTIDE SEQUENCE</scope>
    <source>
        <strain evidence="12">36M/11</strain>
    </source>
</reference>
<evidence type="ECO:0000256" key="9">
    <source>
        <dbReference type="ARBA" id="ARBA00047344"/>
    </source>
</evidence>
<dbReference type="GO" id="GO:0006231">
    <property type="term" value="P:dTMP biosynthetic process"/>
    <property type="evidence" value="ECO:0007669"/>
    <property type="project" value="InterPro"/>
</dbReference>
<dbReference type="GO" id="GO:0004799">
    <property type="term" value="F:thymidylate synthase activity"/>
    <property type="evidence" value="ECO:0007669"/>
    <property type="project" value="UniProtKB-EC"/>
</dbReference>
<dbReference type="CDD" id="cd00351">
    <property type="entry name" value="TS_Pyrimidine_HMase"/>
    <property type="match status" value="1"/>
</dbReference>
<dbReference type="HAMAP" id="MF_00008">
    <property type="entry name" value="Thymidy_synth_bact"/>
    <property type="match status" value="1"/>
</dbReference>
<keyword evidence="6" id="KW-0489">Methyltransferase</keyword>
<comment type="subunit">
    <text evidence="3">Homodimer.</text>
</comment>
<dbReference type="Gene3D" id="3.30.572.10">
    <property type="entry name" value="Thymidylate synthase/dCMP hydroxymethylase domain"/>
    <property type="match status" value="1"/>
</dbReference>
<evidence type="ECO:0000256" key="7">
    <source>
        <dbReference type="ARBA" id="ARBA00022679"/>
    </source>
</evidence>
<accession>A0A3S8D7M3</accession>
<dbReference type="Proteomes" id="UP000677407">
    <property type="component" value="Segment"/>
</dbReference>
<comment type="catalytic activity">
    <reaction evidence="9">
        <text>dUMP + (6R)-5,10-methylene-5,6,7,8-tetrahydrofolate = 7,8-dihydrofolate + dTMP</text>
        <dbReference type="Rhea" id="RHEA:12104"/>
        <dbReference type="ChEBI" id="CHEBI:15636"/>
        <dbReference type="ChEBI" id="CHEBI:57451"/>
        <dbReference type="ChEBI" id="CHEBI:63528"/>
        <dbReference type="ChEBI" id="CHEBI:246422"/>
        <dbReference type="EC" id="2.1.1.45"/>
    </reaction>
</comment>
<dbReference type="GO" id="GO:0032259">
    <property type="term" value="P:methylation"/>
    <property type="evidence" value="ECO:0007669"/>
    <property type="project" value="UniProtKB-KW"/>
</dbReference>
<dbReference type="Pfam" id="PF00303">
    <property type="entry name" value="Thymidylat_synt"/>
    <property type="match status" value="1"/>
</dbReference>
<keyword evidence="13" id="KW-1185">Reference proteome</keyword>
<evidence type="ECO:0000256" key="6">
    <source>
        <dbReference type="ARBA" id="ARBA00022603"/>
    </source>
</evidence>
<feature type="domain" description="Thymidylate synthase/dCMP hydroxymethylase" evidence="11">
    <location>
        <begin position="6"/>
        <end position="288"/>
    </location>
</feature>
<dbReference type="KEGG" id="vg:65102805"/>
<dbReference type="PANTHER" id="PTHR11548:SF2">
    <property type="entry name" value="THYMIDYLATE SYNTHASE"/>
    <property type="match status" value="1"/>
</dbReference>
<dbReference type="RefSeq" id="YP_010087520.1">
    <property type="nucleotide sequence ID" value="NC_055555.1"/>
</dbReference>
<evidence type="ECO:0000259" key="11">
    <source>
        <dbReference type="Pfam" id="PF00303"/>
    </source>
</evidence>
<evidence type="ECO:0000313" key="12">
    <source>
        <dbReference type="EMBL" id="AZB49250.1"/>
    </source>
</evidence>
<name>A0A3S8D7M3_9GAMA</name>
<dbReference type="EC" id="2.1.1.45" evidence="4"/>
<dbReference type="EMBL" id="MG452722">
    <property type="protein sequence ID" value="AZB49250.1"/>
    <property type="molecule type" value="Genomic_DNA"/>
</dbReference>
<evidence type="ECO:0000256" key="5">
    <source>
        <dbReference type="ARBA" id="ARBA00015931"/>
    </source>
</evidence>
<dbReference type="InterPro" id="IPR045097">
    <property type="entry name" value="Thymidate_synth/dCMP_Mease"/>
</dbReference>
<dbReference type="GeneID" id="65102805"/>
<organism evidence="12">
    <name type="scientific">Phascolarctid gammaherpesvirus 1</name>
    <dbReference type="NCBI Taxonomy" id="2249313"/>
    <lineage>
        <taxon>Viruses</taxon>
        <taxon>Duplodnaviria</taxon>
        <taxon>Heunggongvirae</taxon>
        <taxon>Peploviricota</taxon>
        <taxon>Herviviricetes</taxon>
        <taxon>Herpesvirales</taxon>
        <taxon>Orthoherpesviridae</taxon>
        <taxon>Gammaherpesvirinae</taxon>
        <taxon>Manticavirus</taxon>
        <taxon>Manticavirus phascolarctidgamma1</taxon>
    </lineage>
</organism>
<gene>
    <name evidence="12" type="primary">ORF70</name>
</gene>
<comment type="similarity">
    <text evidence="2">Belongs to the thymidylate synthase family.</text>
</comment>
<keyword evidence="7" id="KW-0808">Transferase</keyword>
<dbReference type="PROSITE" id="PS00091">
    <property type="entry name" value="THYMIDYLATE_SYNTHASE"/>
    <property type="match status" value="1"/>
</dbReference>
<proteinExistence type="inferred from homology"/>
<dbReference type="FunFam" id="3.30.572.10:FF:000002">
    <property type="entry name" value="Possible thymidylate synthase"/>
    <property type="match status" value="1"/>
</dbReference>
<comment type="pathway">
    <text evidence="1">Pyrimidine metabolism; dTTP biosynthesis.</text>
</comment>
<evidence type="ECO:0000256" key="8">
    <source>
        <dbReference type="ARBA" id="ARBA00022727"/>
    </source>
</evidence>
<dbReference type="PRINTS" id="PR00108">
    <property type="entry name" value="THYMDSNTHASE"/>
</dbReference>
<dbReference type="PANTHER" id="PTHR11548">
    <property type="entry name" value="THYMIDYLATE SYNTHASE 1"/>
    <property type="match status" value="1"/>
</dbReference>
<dbReference type="InterPro" id="IPR000398">
    <property type="entry name" value="Thymidylate_synthase"/>
</dbReference>
<evidence type="ECO:0000256" key="3">
    <source>
        <dbReference type="ARBA" id="ARBA00011738"/>
    </source>
</evidence>
<dbReference type="InterPro" id="IPR023451">
    <property type="entry name" value="Thymidate_synth/dCMP_Mease_dom"/>
</dbReference>
<evidence type="ECO:0000256" key="2">
    <source>
        <dbReference type="ARBA" id="ARBA00009972"/>
    </source>
</evidence>
<feature type="active site" evidence="10">
    <location>
        <position position="170"/>
    </location>
</feature>
<dbReference type="NCBIfam" id="NF002497">
    <property type="entry name" value="PRK01827.1-3"/>
    <property type="match status" value="1"/>
</dbReference>
<evidence type="ECO:0000256" key="10">
    <source>
        <dbReference type="PROSITE-ProRule" id="PRU10016"/>
    </source>
</evidence>
<evidence type="ECO:0000256" key="4">
    <source>
        <dbReference type="ARBA" id="ARBA00011947"/>
    </source>
</evidence>